<feature type="compositionally biased region" description="Basic residues" evidence="1">
    <location>
        <begin position="217"/>
        <end position="231"/>
    </location>
</feature>
<evidence type="ECO:0000313" key="2">
    <source>
        <dbReference type="EMBL" id="RPA97301.1"/>
    </source>
</evidence>
<evidence type="ECO:0000313" key="3">
    <source>
        <dbReference type="Proteomes" id="UP000276215"/>
    </source>
</evidence>
<dbReference type="Proteomes" id="UP000276215">
    <property type="component" value="Unassembled WGS sequence"/>
</dbReference>
<organism evidence="2 3">
    <name type="scientific">Choiromyces venosus 120613-1</name>
    <dbReference type="NCBI Taxonomy" id="1336337"/>
    <lineage>
        <taxon>Eukaryota</taxon>
        <taxon>Fungi</taxon>
        <taxon>Dikarya</taxon>
        <taxon>Ascomycota</taxon>
        <taxon>Pezizomycotina</taxon>
        <taxon>Pezizomycetes</taxon>
        <taxon>Pezizales</taxon>
        <taxon>Tuberaceae</taxon>
        <taxon>Choiromyces</taxon>
    </lineage>
</organism>
<feature type="region of interest" description="Disordered" evidence="1">
    <location>
        <begin position="404"/>
        <end position="462"/>
    </location>
</feature>
<feature type="region of interest" description="Disordered" evidence="1">
    <location>
        <begin position="87"/>
        <end position="111"/>
    </location>
</feature>
<protein>
    <submittedName>
        <fullName evidence="2">Uncharacterized protein</fullName>
    </submittedName>
</protein>
<dbReference type="AlphaFoldDB" id="A0A3N4JKP5"/>
<reference evidence="2 3" key="1">
    <citation type="journal article" date="2018" name="Nat. Ecol. Evol.">
        <title>Pezizomycetes genomes reveal the molecular basis of ectomycorrhizal truffle lifestyle.</title>
        <authorList>
            <person name="Murat C."/>
            <person name="Payen T."/>
            <person name="Noel B."/>
            <person name="Kuo A."/>
            <person name="Morin E."/>
            <person name="Chen J."/>
            <person name="Kohler A."/>
            <person name="Krizsan K."/>
            <person name="Balestrini R."/>
            <person name="Da Silva C."/>
            <person name="Montanini B."/>
            <person name="Hainaut M."/>
            <person name="Levati E."/>
            <person name="Barry K.W."/>
            <person name="Belfiori B."/>
            <person name="Cichocki N."/>
            <person name="Clum A."/>
            <person name="Dockter R.B."/>
            <person name="Fauchery L."/>
            <person name="Guy J."/>
            <person name="Iotti M."/>
            <person name="Le Tacon F."/>
            <person name="Lindquist E.A."/>
            <person name="Lipzen A."/>
            <person name="Malagnac F."/>
            <person name="Mello A."/>
            <person name="Molinier V."/>
            <person name="Miyauchi S."/>
            <person name="Poulain J."/>
            <person name="Riccioni C."/>
            <person name="Rubini A."/>
            <person name="Sitrit Y."/>
            <person name="Splivallo R."/>
            <person name="Traeger S."/>
            <person name="Wang M."/>
            <person name="Zifcakova L."/>
            <person name="Wipf D."/>
            <person name="Zambonelli A."/>
            <person name="Paolocci F."/>
            <person name="Nowrousian M."/>
            <person name="Ottonello S."/>
            <person name="Baldrian P."/>
            <person name="Spatafora J.W."/>
            <person name="Henrissat B."/>
            <person name="Nagy L.G."/>
            <person name="Aury J.M."/>
            <person name="Wincker P."/>
            <person name="Grigoriev I.V."/>
            <person name="Bonfante P."/>
            <person name="Martin F.M."/>
        </authorList>
    </citation>
    <scope>NUCLEOTIDE SEQUENCE [LARGE SCALE GENOMIC DNA]</scope>
    <source>
        <strain evidence="2 3">120613-1</strain>
    </source>
</reference>
<accession>A0A3N4JKP5</accession>
<feature type="compositionally biased region" description="Polar residues" evidence="1">
    <location>
        <begin position="196"/>
        <end position="206"/>
    </location>
</feature>
<feature type="region of interest" description="Disordered" evidence="1">
    <location>
        <begin position="159"/>
        <end position="182"/>
    </location>
</feature>
<dbReference type="EMBL" id="ML120406">
    <property type="protein sequence ID" value="RPA97301.1"/>
    <property type="molecule type" value="Genomic_DNA"/>
</dbReference>
<feature type="compositionally biased region" description="Basic and acidic residues" evidence="1">
    <location>
        <begin position="411"/>
        <end position="425"/>
    </location>
</feature>
<sequence length="462" mass="50921">MSHNHKQQSPKGYNQFPPQRFNYPISNGLQLNFDGHQGQSHGFVQGDFLQYALTTNLSSYNTRGANYPSQNIRANSQHLAQVKPLYQQPPPRTALPQRGRSYTIPGAKNPQPTTFEGCGKASWNQRPVHVSGGARIPSSQNDPYAGVRKWNELNSQQFFEKPPNSTTLSRISPPEAKPIPLGPRYTRTRRKLELHQQLQLPSSQRLHNPRHLPSNSHARHQPRSHGKRIAKGKLSAQSDKIHAADTSAASGSEGIRMFDRTALKSIALGQMLLEASDVPMSKNGGSKSGANDEYMGYIIPSDPHTFHPVQKSGGNFKNLQMNDSKVEVTKGDGAVGKDQVTALISQLSRKVDSSRSKPGSSSGAAENHMSKDSGRGSGVGDEYMGFIIPSDPYTFHPVQKSSRNFQNLGTDNKKLQITEDNRKDQITTLVPQQPALKVYNSDTKKGHPPQPNSRKDQGPPLH</sequence>
<keyword evidence="3" id="KW-1185">Reference proteome</keyword>
<feature type="region of interest" description="Disordered" evidence="1">
    <location>
        <begin position="346"/>
        <end position="378"/>
    </location>
</feature>
<gene>
    <name evidence="2" type="ORF">L873DRAFT_1810139</name>
</gene>
<feature type="compositionally biased region" description="Basic and acidic residues" evidence="1">
    <location>
        <begin position="453"/>
        <end position="462"/>
    </location>
</feature>
<name>A0A3N4JKP5_9PEZI</name>
<evidence type="ECO:0000256" key="1">
    <source>
        <dbReference type="SAM" id="MobiDB-lite"/>
    </source>
</evidence>
<dbReference type="OrthoDB" id="10449096at2759"/>
<feature type="compositionally biased region" description="Polar residues" evidence="1">
    <location>
        <begin position="159"/>
        <end position="170"/>
    </location>
</feature>
<feature type="region of interest" description="Disordered" evidence="1">
    <location>
        <begin position="196"/>
        <end position="250"/>
    </location>
</feature>
<proteinExistence type="predicted"/>